<gene>
    <name evidence="4" type="ORF">D6Z83_04510</name>
    <name evidence="5" type="ORF">EBE87_21715</name>
</gene>
<reference evidence="4 7" key="1">
    <citation type="submission" date="2018-09" db="EMBL/GenBank/DDBJ databases">
        <title>Roseomonas sp. nov., isolated from feces of Tibetan antelopes in the Qinghai-Tibet plateau, China.</title>
        <authorList>
            <person name="Tian Z."/>
        </authorList>
    </citation>
    <scope>NUCLEOTIDE SEQUENCE [LARGE SCALE GENOMIC DNA]</scope>
    <source>
        <strain evidence="5 6">Z23</strain>
        <strain evidence="4 7">Z24</strain>
    </source>
</reference>
<dbReference type="Gene3D" id="3.40.50.720">
    <property type="entry name" value="NAD(P)-binding Rossmann-like Domain"/>
    <property type="match status" value="1"/>
</dbReference>
<proteinExistence type="inferred from homology"/>
<keyword evidence="6" id="KW-1185">Reference proteome</keyword>
<dbReference type="SUPFAM" id="SSF51735">
    <property type="entry name" value="NAD(P)-binding Rossmann-fold domains"/>
    <property type="match status" value="1"/>
</dbReference>
<organism evidence="4 7">
    <name type="scientific">Teichococcus wenyumeiae</name>
    <dbReference type="NCBI Taxonomy" id="2478470"/>
    <lineage>
        <taxon>Bacteria</taxon>
        <taxon>Pseudomonadati</taxon>
        <taxon>Pseudomonadota</taxon>
        <taxon>Alphaproteobacteria</taxon>
        <taxon>Acetobacterales</taxon>
        <taxon>Roseomonadaceae</taxon>
        <taxon>Roseomonas</taxon>
    </lineage>
</organism>
<dbReference type="InterPro" id="IPR036291">
    <property type="entry name" value="NAD(P)-bd_dom_sf"/>
</dbReference>
<dbReference type="Pfam" id="PF01370">
    <property type="entry name" value="Epimerase"/>
    <property type="match status" value="1"/>
</dbReference>
<dbReference type="EMBL" id="RFLX01000024">
    <property type="protein sequence ID" value="RMI19139.1"/>
    <property type="molecule type" value="Genomic_DNA"/>
</dbReference>
<dbReference type="InterPro" id="IPR001509">
    <property type="entry name" value="Epimerase_deHydtase"/>
</dbReference>
<comment type="similarity">
    <text evidence="2">Belongs to the NAD(P)-dependent epimerase/dehydratase family.</text>
</comment>
<comment type="caution">
    <text evidence="4">The sequence shown here is derived from an EMBL/GenBank/DDBJ whole genome shotgun (WGS) entry which is preliminary data.</text>
</comment>
<feature type="domain" description="NAD-dependent epimerase/dehydratase" evidence="3">
    <location>
        <begin position="5"/>
        <end position="278"/>
    </location>
</feature>
<evidence type="ECO:0000256" key="2">
    <source>
        <dbReference type="ARBA" id="ARBA00007637"/>
    </source>
</evidence>
<dbReference type="AlphaFoldDB" id="A0A3A9JNK7"/>
<dbReference type="PANTHER" id="PTHR43000">
    <property type="entry name" value="DTDP-D-GLUCOSE 4,6-DEHYDRATASE-RELATED"/>
    <property type="match status" value="1"/>
</dbReference>
<comment type="pathway">
    <text evidence="1">Bacterial outer membrane biogenesis; LPS O-antigen biosynthesis.</text>
</comment>
<dbReference type="Proteomes" id="UP000274097">
    <property type="component" value="Unassembled WGS sequence"/>
</dbReference>
<evidence type="ECO:0000256" key="1">
    <source>
        <dbReference type="ARBA" id="ARBA00005125"/>
    </source>
</evidence>
<evidence type="ECO:0000313" key="5">
    <source>
        <dbReference type="EMBL" id="RMI19139.1"/>
    </source>
</evidence>
<evidence type="ECO:0000313" key="7">
    <source>
        <dbReference type="Proteomes" id="UP000278036"/>
    </source>
</evidence>
<dbReference type="RefSeq" id="WP_120637144.1">
    <property type="nucleotide sequence ID" value="NZ_RAQU01000017.1"/>
</dbReference>
<accession>A0A3A9JNK7</accession>
<dbReference type="Proteomes" id="UP000278036">
    <property type="component" value="Unassembled WGS sequence"/>
</dbReference>
<evidence type="ECO:0000259" key="3">
    <source>
        <dbReference type="Pfam" id="PF01370"/>
    </source>
</evidence>
<sequence>MTVAIVTGSGGLVGAECARLFSERGLDVVGIDNDMRKYFFGEAASTNWQVDLLRAAQPNYTHLHADIRDFEAIDAAFARYGRDIGVVIHCAAQPSHDWAAREPITDFTVNANGTLNLLEATRRHAPDAVFIFVSTNKVYGDRPNFLPLVELPTRMELDPSHEWAEFGIPEQMSIDATLHSVFGASKVAADVVVQEYGRYFGMRTACFRGGCLTGPGHSGAQLHGFLAYLMKCAVTGSPYTVFGHQGKQVRDNIHSRDLAEAFWCFFRRPASGEVFNIGGGRHANCSMQEAIAMAEEIAGRPMSYSYSGEARTGDHIWWISDVRKFRNMYPEWNYRYGIREVMEDIHAGLMERLGEARPREVAPAG</sequence>
<evidence type="ECO:0000313" key="4">
    <source>
        <dbReference type="EMBL" id="RKK05384.1"/>
    </source>
</evidence>
<name>A0A3A9JNK7_9PROT</name>
<evidence type="ECO:0000313" key="6">
    <source>
        <dbReference type="Proteomes" id="UP000274097"/>
    </source>
</evidence>
<protein>
    <submittedName>
        <fullName evidence="4">NAD-dependent epimerase/dehydratase family protein</fullName>
    </submittedName>
</protein>
<dbReference type="CDD" id="cd05258">
    <property type="entry name" value="CDP_TE_SDR_e"/>
    <property type="match status" value="1"/>
</dbReference>
<dbReference type="InParanoid" id="A0A3A9JNK7"/>
<dbReference type="EMBL" id="RAQU01000017">
    <property type="protein sequence ID" value="RKK05384.1"/>
    <property type="molecule type" value="Genomic_DNA"/>
</dbReference>
<dbReference type="OrthoDB" id="9801785at2"/>